<evidence type="ECO:0000256" key="8">
    <source>
        <dbReference type="RuleBase" id="RU361183"/>
    </source>
</evidence>
<feature type="domain" description="Peptidase M12A" evidence="11">
    <location>
        <begin position="106"/>
        <end position="324"/>
    </location>
</feature>
<evidence type="ECO:0000256" key="6">
    <source>
        <dbReference type="ARBA" id="ARBA00023157"/>
    </source>
</evidence>
<dbReference type="Gene3D" id="3.40.390.10">
    <property type="entry name" value="Collagenase (Catalytic Domain)"/>
    <property type="match status" value="1"/>
</dbReference>
<keyword evidence="6" id="KW-1015">Disulfide bond</keyword>
<keyword evidence="4 7" id="KW-0862">Zinc</keyword>
<dbReference type="GO" id="GO:0008270">
    <property type="term" value="F:zinc ion binding"/>
    <property type="evidence" value="ECO:0007669"/>
    <property type="project" value="UniProtKB-UniRule"/>
</dbReference>
<dbReference type="GO" id="GO:0006508">
    <property type="term" value="P:proteolysis"/>
    <property type="evidence" value="ECO:0007669"/>
    <property type="project" value="UniProtKB-KW"/>
</dbReference>
<keyword evidence="2 7" id="KW-0479">Metal-binding</keyword>
<evidence type="ECO:0000256" key="9">
    <source>
        <dbReference type="SAM" id="MobiDB-lite"/>
    </source>
</evidence>
<feature type="active site" evidence="7">
    <location>
        <position position="205"/>
    </location>
</feature>
<dbReference type="SMART" id="SM00235">
    <property type="entry name" value="ZnMc"/>
    <property type="match status" value="1"/>
</dbReference>
<organism evidence="12 13">
    <name type="scientific">Ancylostoma ceylanicum</name>
    <dbReference type="NCBI Taxonomy" id="53326"/>
    <lineage>
        <taxon>Eukaryota</taxon>
        <taxon>Metazoa</taxon>
        <taxon>Ecdysozoa</taxon>
        <taxon>Nematoda</taxon>
        <taxon>Chromadorea</taxon>
        <taxon>Rhabditida</taxon>
        <taxon>Rhabditina</taxon>
        <taxon>Rhabditomorpha</taxon>
        <taxon>Strongyloidea</taxon>
        <taxon>Ancylostomatidae</taxon>
        <taxon>Ancylostomatinae</taxon>
        <taxon>Ancylostoma</taxon>
    </lineage>
</organism>
<evidence type="ECO:0000256" key="7">
    <source>
        <dbReference type="PROSITE-ProRule" id="PRU01211"/>
    </source>
</evidence>
<keyword evidence="1 7" id="KW-0645">Protease</keyword>
<evidence type="ECO:0000256" key="5">
    <source>
        <dbReference type="ARBA" id="ARBA00023049"/>
    </source>
</evidence>
<keyword evidence="3 7" id="KW-0378">Hydrolase</keyword>
<comment type="cofactor">
    <cofactor evidence="7 8">
        <name>Zn(2+)</name>
        <dbReference type="ChEBI" id="CHEBI:29105"/>
    </cofactor>
    <text evidence="7 8">Binds 1 zinc ion per subunit.</text>
</comment>
<name>A0A016VXH0_9BILA</name>
<dbReference type="OrthoDB" id="5780917at2759"/>
<keyword evidence="10" id="KW-0812">Transmembrane</keyword>
<feature type="compositionally biased region" description="Basic and acidic residues" evidence="9">
    <location>
        <begin position="1"/>
        <end position="21"/>
    </location>
</feature>
<evidence type="ECO:0000256" key="4">
    <source>
        <dbReference type="ARBA" id="ARBA00022833"/>
    </source>
</evidence>
<dbReference type="PANTHER" id="PTHR10127">
    <property type="entry name" value="DISCOIDIN, CUB, EGF, LAMININ , AND ZINC METALLOPROTEASE DOMAIN CONTAINING"/>
    <property type="match status" value="1"/>
</dbReference>
<feature type="binding site" evidence="7">
    <location>
        <position position="214"/>
    </location>
    <ligand>
        <name>Zn(2+)</name>
        <dbReference type="ChEBI" id="CHEBI:29105"/>
        <note>catalytic</note>
    </ligand>
</feature>
<evidence type="ECO:0000313" key="12">
    <source>
        <dbReference type="EMBL" id="EYC32085.1"/>
    </source>
</evidence>
<dbReference type="InterPro" id="IPR006026">
    <property type="entry name" value="Peptidase_Metallo"/>
</dbReference>
<evidence type="ECO:0000256" key="3">
    <source>
        <dbReference type="ARBA" id="ARBA00022801"/>
    </source>
</evidence>
<keyword evidence="10" id="KW-1133">Transmembrane helix</keyword>
<dbReference type="EC" id="3.4.24.-" evidence="8"/>
<dbReference type="EMBL" id="JARK01001339">
    <property type="protein sequence ID" value="EYC32085.1"/>
    <property type="molecule type" value="Genomic_DNA"/>
</dbReference>
<dbReference type="STRING" id="53326.A0A016VXH0"/>
<evidence type="ECO:0000256" key="2">
    <source>
        <dbReference type="ARBA" id="ARBA00022723"/>
    </source>
</evidence>
<keyword evidence="10" id="KW-0472">Membrane</keyword>
<evidence type="ECO:0000256" key="1">
    <source>
        <dbReference type="ARBA" id="ARBA00022670"/>
    </source>
</evidence>
<evidence type="ECO:0000256" key="10">
    <source>
        <dbReference type="SAM" id="Phobius"/>
    </source>
</evidence>
<dbReference type="InterPro" id="IPR001506">
    <property type="entry name" value="Peptidase_M12A"/>
</dbReference>
<reference evidence="13" key="1">
    <citation type="journal article" date="2015" name="Nat. Genet.">
        <title>The genome and transcriptome of the zoonotic hookworm Ancylostoma ceylanicum identify infection-specific gene families.</title>
        <authorList>
            <person name="Schwarz E.M."/>
            <person name="Hu Y."/>
            <person name="Antoshechkin I."/>
            <person name="Miller M.M."/>
            <person name="Sternberg P.W."/>
            <person name="Aroian R.V."/>
        </authorList>
    </citation>
    <scope>NUCLEOTIDE SEQUENCE</scope>
    <source>
        <strain evidence="13">HY135</strain>
    </source>
</reference>
<evidence type="ECO:0000313" key="13">
    <source>
        <dbReference type="Proteomes" id="UP000024635"/>
    </source>
</evidence>
<proteinExistence type="predicted"/>
<protein>
    <recommendedName>
        <fullName evidence="8">Metalloendopeptidase</fullName>
        <ecNumber evidence="8">3.4.24.-</ecNumber>
    </recommendedName>
</protein>
<evidence type="ECO:0000259" key="11">
    <source>
        <dbReference type="PROSITE" id="PS51864"/>
    </source>
</evidence>
<sequence>MTTEVRNNDRALREKPRELNAKEGGVCSPSPFLRTPRTVVFGSERQLPQAASGRLTQRRSSDKKELPLMASTLLFAVCIYAVVFLSTAIDAVKQGEKFGFDRHKRQVYKGVYATEPGNDTVKYRFNSSVNKTMKDLFVEATEVWQNGTCLDFKEDSAEQGPGFDGIFVTMGPDGGVCNTASPITGRNHTIYLGINCETASGIAHEIGHALGLPHTQIRLDRDDYITINEEIMSKEFDKMMEHEYYDDYTEDDKAELFKLYKLQYKKMNKSEQVNYTVPYDLGSLMQYSYSAVMMPKDTKYNTTMGSQFASFLDKVLVNEHYNCTGKCGTEGQEIKCEYKGFVDPKTCDKCVCPGGYGGKLCNDRPDECGEEIWIRGTETITKSFYISGNNGKYVTCTSWLRSDSFTTIIVKLVRISGGPKNSIGCDSAGIEIKTKNDQRLTGYR</sequence>
<accession>A0A016VXH0</accession>
<feature type="region of interest" description="Disordered" evidence="9">
    <location>
        <begin position="1"/>
        <end position="31"/>
    </location>
</feature>
<keyword evidence="5 7" id="KW-0482">Metalloprotease</keyword>
<dbReference type="PROSITE" id="PS51864">
    <property type="entry name" value="ASTACIN"/>
    <property type="match status" value="1"/>
</dbReference>
<dbReference type="SUPFAM" id="SSF55486">
    <property type="entry name" value="Metalloproteases ('zincins'), catalytic domain"/>
    <property type="match status" value="1"/>
</dbReference>
<dbReference type="InterPro" id="IPR024079">
    <property type="entry name" value="MetalloPept_cat_dom_sf"/>
</dbReference>
<dbReference type="Pfam" id="PF01400">
    <property type="entry name" value="Astacin"/>
    <property type="match status" value="2"/>
</dbReference>
<dbReference type="PRINTS" id="PR00480">
    <property type="entry name" value="ASTACIN"/>
</dbReference>
<comment type="caution">
    <text evidence="12">The sequence shown here is derived from an EMBL/GenBank/DDBJ whole genome shotgun (WGS) entry which is preliminary data.</text>
</comment>
<dbReference type="Proteomes" id="UP000024635">
    <property type="component" value="Unassembled WGS sequence"/>
</dbReference>
<gene>
    <name evidence="12" type="primary">Acey_s0003.g1389</name>
    <name evidence="12" type="ORF">Y032_0003g1389</name>
</gene>
<feature type="binding site" evidence="7">
    <location>
        <position position="204"/>
    </location>
    <ligand>
        <name>Zn(2+)</name>
        <dbReference type="ChEBI" id="CHEBI:29105"/>
        <note>catalytic</note>
    </ligand>
</feature>
<feature type="binding site" evidence="7">
    <location>
        <position position="208"/>
    </location>
    <ligand>
        <name>Zn(2+)</name>
        <dbReference type="ChEBI" id="CHEBI:29105"/>
        <note>catalytic</note>
    </ligand>
</feature>
<dbReference type="AlphaFoldDB" id="A0A016VXH0"/>
<dbReference type="PANTHER" id="PTHR10127:SF780">
    <property type="entry name" value="METALLOENDOPEPTIDASE"/>
    <property type="match status" value="1"/>
</dbReference>
<dbReference type="GO" id="GO:0004222">
    <property type="term" value="F:metalloendopeptidase activity"/>
    <property type="evidence" value="ECO:0007669"/>
    <property type="project" value="UniProtKB-UniRule"/>
</dbReference>
<comment type="caution">
    <text evidence="7">Lacks conserved residue(s) required for the propagation of feature annotation.</text>
</comment>
<feature type="transmembrane region" description="Helical" evidence="10">
    <location>
        <begin position="66"/>
        <end position="89"/>
    </location>
</feature>
<keyword evidence="13" id="KW-1185">Reference proteome</keyword>